<dbReference type="NCBIfam" id="TIGR02683">
    <property type="entry name" value="upstrm_HI1419"/>
    <property type="match status" value="1"/>
</dbReference>
<comment type="caution">
    <text evidence="1">The sequence shown here is derived from an EMBL/GenBank/DDBJ whole genome shotgun (WGS) entry which is preliminary data.</text>
</comment>
<dbReference type="InterPro" id="IPR009241">
    <property type="entry name" value="HigB-like"/>
</dbReference>
<dbReference type="Pfam" id="PF05973">
    <property type="entry name" value="Gp49"/>
    <property type="match status" value="1"/>
</dbReference>
<dbReference type="AlphaFoldDB" id="A0AAW8C8B6"/>
<accession>A0AAW8C8B6</accession>
<dbReference type="EMBL" id="JASAXT010000001">
    <property type="protein sequence ID" value="MDP8147473.1"/>
    <property type="molecule type" value="Genomic_DNA"/>
</dbReference>
<evidence type="ECO:0000313" key="2">
    <source>
        <dbReference type="Proteomes" id="UP001226020"/>
    </source>
</evidence>
<proteinExistence type="predicted"/>
<reference evidence="1 2" key="1">
    <citation type="journal article" date="2023" name="Front. Microbiol.">
        <title>Phylogeography and host specificity of Pasteurellaceae pathogenic to sea-farmed fish in the north-east Atlantic.</title>
        <authorList>
            <person name="Gulla S."/>
            <person name="Colquhoun D.J."/>
            <person name="Olsen A.B."/>
            <person name="Spilsberg B."/>
            <person name="Lagesen K."/>
            <person name="Aakesson C.P."/>
            <person name="Strom S."/>
            <person name="Manji F."/>
            <person name="Birkbeck T.H."/>
            <person name="Nilsen H.K."/>
        </authorList>
    </citation>
    <scope>NUCLEOTIDE SEQUENCE [LARGE SCALE GENOMIC DNA]</scope>
    <source>
        <strain evidence="1 2">NVIB3131</strain>
    </source>
</reference>
<dbReference type="Proteomes" id="UP001226020">
    <property type="component" value="Unassembled WGS sequence"/>
</dbReference>
<evidence type="ECO:0000313" key="1">
    <source>
        <dbReference type="EMBL" id="MDP8147473.1"/>
    </source>
</evidence>
<dbReference type="PIRSF" id="PIRSF028744">
    <property type="entry name" value="Addict_mod_HI1419"/>
    <property type="match status" value="1"/>
</dbReference>
<dbReference type="PANTHER" id="PTHR41791">
    <property type="entry name" value="SSL7039 PROTEIN"/>
    <property type="match status" value="1"/>
</dbReference>
<dbReference type="InterPro" id="IPR014056">
    <property type="entry name" value="TypeIITA-like_toxin_pred"/>
</dbReference>
<dbReference type="RefSeq" id="WP_306350460.1">
    <property type="nucleotide sequence ID" value="NZ_JASAWV010000001.1"/>
</dbReference>
<gene>
    <name evidence="1" type="ORF">QJU57_00055</name>
</gene>
<sequence length="100" mass="11228">MKKISVRTTPIFDKWLDSLKDFRAVARISARIDRLKMGNLGDHKSVGSGIFELRIPEGKGYRVYFKNYNGVLVILLCGGDKTTQSKDIKQANKIAKELGV</sequence>
<protein>
    <submittedName>
        <fullName evidence="1">Type II toxin-antitoxin system RelE/ParE family toxin</fullName>
    </submittedName>
</protein>
<organism evidence="1 2">
    <name type="scientific">Phocoenobacter atlanticus subsp. atlanticus</name>
    <dbReference type="NCBI Taxonomy" id="3061285"/>
    <lineage>
        <taxon>Bacteria</taxon>
        <taxon>Pseudomonadati</taxon>
        <taxon>Pseudomonadota</taxon>
        <taxon>Gammaproteobacteria</taxon>
        <taxon>Pasteurellales</taxon>
        <taxon>Pasteurellaceae</taxon>
        <taxon>Phocoenobacter</taxon>
        <taxon>Phocoenobacter atlanticus</taxon>
    </lineage>
</organism>
<name>A0AAW8C8B6_9PAST</name>
<keyword evidence="2" id="KW-1185">Reference proteome</keyword>
<dbReference type="PANTHER" id="PTHR41791:SF1">
    <property type="entry name" value="SSL7039 PROTEIN"/>
    <property type="match status" value="1"/>
</dbReference>